<dbReference type="Proteomes" id="UP001335665">
    <property type="component" value="Unassembled WGS sequence"/>
</dbReference>
<keyword evidence="2" id="KW-1185">Reference proteome</keyword>
<dbReference type="EMBL" id="JAQSFA010000026">
    <property type="protein sequence ID" value="MEE6701789.1"/>
    <property type="molecule type" value="Genomic_DNA"/>
</dbReference>
<protein>
    <submittedName>
        <fullName evidence="1">Uncharacterized protein</fullName>
    </submittedName>
</protein>
<gene>
    <name evidence="1" type="ORF">PS396_08405</name>
</gene>
<evidence type="ECO:0000313" key="1">
    <source>
        <dbReference type="EMBL" id="MEE6701789.1"/>
    </source>
</evidence>
<evidence type="ECO:0000313" key="2">
    <source>
        <dbReference type="Proteomes" id="UP001335665"/>
    </source>
</evidence>
<sequence length="63" mass="7408">MDRTPEQFEKETVDAKRPMSNWTRVIVETDEKNPKLLAVITNDDCETAERLRVRFKPSKLPYA</sequence>
<proteinExistence type="predicted"/>
<comment type="caution">
    <text evidence="1">The sequence shown here is derived from an EMBL/GenBank/DDBJ whole genome shotgun (WGS) entry which is preliminary data.</text>
</comment>
<organism evidence="1 2">
    <name type="scientific">Limosilactobacillus pontis</name>
    <dbReference type="NCBI Taxonomy" id="35787"/>
    <lineage>
        <taxon>Bacteria</taxon>
        <taxon>Bacillati</taxon>
        <taxon>Bacillota</taxon>
        <taxon>Bacilli</taxon>
        <taxon>Lactobacillales</taxon>
        <taxon>Lactobacillaceae</taxon>
        <taxon>Limosilactobacillus</taxon>
    </lineage>
</organism>
<accession>A0ABU7SUN7</accession>
<dbReference type="RefSeq" id="WP_331191586.1">
    <property type="nucleotide sequence ID" value="NZ_JAQSEO010000006.1"/>
</dbReference>
<name>A0ABU7SUN7_9LACO</name>
<reference evidence="1 2" key="1">
    <citation type="submission" date="2023-02" db="EMBL/GenBank/DDBJ databases">
        <title>The predominant lactic acid bacteria and yeasts involved in the spontaneous fermentation of millet during the production of the traditional porridge Hausa koko in Ghana.</title>
        <authorList>
            <person name="Atter A."/>
            <person name="Diaz M."/>
        </authorList>
    </citation>
    <scope>NUCLEOTIDE SEQUENCE [LARGE SCALE GENOMIC DNA]</scope>
    <source>
        <strain evidence="1 2">FI11552</strain>
    </source>
</reference>